<dbReference type="PANTHER" id="PTHR37308">
    <property type="entry name" value="INTEGRAL MEMBRANE PROTEIN"/>
    <property type="match status" value="1"/>
</dbReference>
<keyword evidence="1" id="KW-0472">Membrane</keyword>
<feature type="transmembrane region" description="Helical" evidence="1">
    <location>
        <begin position="156"/>
        <end position="186"/>
    </location>
</feature>
<feature type="transmembrane region" description="Helical" evidence="1">
    <location>
        <begin position="88"/>
        <end position="108"/>
    </location>
</feature>
<evidence type="ECO:0000313" key="2">
    <source>
        <dbReference type="EMBL" id="URQ63496.1"/>
    </source>
</evidence>
<organism evidence="2 3">
    <name type="scientific">SAR86 cluster bacterium</name>
    <dbReference type="NCBI Taxonomy" id="2030880"/>
    <lineage>
        <taxon>Bacteria</taxon>
        <taxon>Pseudomonadati</taxon>
        <taxon>Pseudomonadota</taxon>
        <taxon>Gammaproteobacteria</taxon>
        <taxon>SAR86 cluster</taxon>
    </lineage>
</organism>
<dbReference type="Proteomes" id="UP001056381">
    <property type="component" value="Chromosome"/>
</dbReference>
<keyword evidence="1" id="KW-1133">Transmembrane helix</keyword>
<proteinExistence type="predicted"/>
<dbReference type="AlphaFoldDB" id="A0A9Q8X4H8"/>
<dbReference type="Pfam" id="PF04018">
    <property type="entry name" value="VCA0040-like"/>
    <property type="match status" value="1"/>
</dbReference>
<keyword evidence="1" id="KW-0812">Transmembrane</keyword>
<reference evidence="2" key="1">
    <citation type="submission" date="2022-05" db="EMBL/GenBank/DDBJ databases">
        <title>Single-amplified genomics reveal most streamlined microbe among free-living bacteria.</title>
        <authorList>
            <person name="Roda-Garcia J."/>
            <person name="Haro-Moreno J.M."/>
            <person name="Rodriguez-Valera F."/>
            <person name="Almagro-Moreno S."/>
            <person name="Lopez-Perez M."/>
        </authorList>
    </citation>
    <scope>NUCLEOTIDE SEQUENCE</scope>
    <source>
        <strain evidence="2">TMED112-D2-2</strain>
    </source>
</reference>
<dbReference type="PANTHER" id="PTHR37308:SF1">
    <property type="entry name" value="POLYPRENYL-PHOSPHATE TRANSPORTER"/>
    <property type="match status" value="1"/>
</dbReference>
<dbReference type="InterPro" id="IPR007163">
    <property type="entry name" value="VCA0040-like"/>
</dbReference>
<feature type="transmembrane region" description="Helical" evidence="1">
    <location>
        <begin position="232"/>
        <end position="249"/>
    </location>
</feature>
<feature type="transmembrane region" description="Helical" evidence="1">
    <location>
        <begin position="61"/>
        <end position="81"/>
    </location>
</feature>
<keyword evidence="3" id="KW-1185">Reference proteome</keyword>
<feature type="transmembrane region" description="Helical" evidence="1">
    <location>
        <begin position="123"/>
        <end position="144"/>
    </location>
</feature>
<gene>
    <name evidence="2" type="ORF">M9B40_01695</name>
</gene>
<protein>
    <submittedName>
        <fullName evidence="2">DUF368 domain-containing protein</fullName>
    </submittedName>
</protein>
<accession>A0A9Q8X4H8</accession>
<sequence length="250" mass="28081">MYKFFYRFVSGLFMGLAEMIPGISGATVAGMFNVYNEFVRIISFFSPSQFKFSFKKIKENINLGFSAPLLLGMIMGIFLAVKLINDLITNFLFEFKIFLSLVMVLAVLKNCLLDQRFTVSVKFPLHFFSGIFIAACISLTLIEFSYSDFAPPLKILFLVFAGFLSFTAFILPGISGALVLVLLGVFQEVTNSLENFDFLLLSPLILGFLISFFIIPNEIIKSFKKNESSVKVFFSGLIFGSVPSVWLHLN</sequence>
<evidence type="ECO:0000256" key="1">
    <source>
        <dbReference type="SAM" id="Phobius"/>
    </source>
</evidence>
<evidence type="ECO:0000313" key="3">
    <source>
        <dbReference type="Proteomes" id="UP001056381"/>
    </source>
</evidence>
<dbReference type="EMBL" id="CP097966">
    <property type="protein sequence ID" value="URQ63496.1"/>
    <property type="molecule type" value="Genomic_DNA"/>
</dbReference>
<feature type="transmembrane region" description="Helical" evidence="1">
    <location>
        <begin position="198"/>
        <end position="220"/>
    </location>
</feature>
<name>A0A9Q8X4H8_9GAMM</name>